<dbReference type="RefSeq" id="WP_345196023.1">
    <property type="nucleotide sequence ID" value="NZ_BAABFL010000343.1"/>
</dbReference>
<dbReference type="Pfam" id="PF10947">
    <property type="entry name" value="DUF2628"/>
    <property type="match status" value="1"/>
</dbReference>
<feature type="transmembrane region" description="Helical" evidence="1">
    <location>
        <begin position="64"/>
        <end position="84"/>
    </location>
</feature>
<evidence type="ECO:0000313" key="2">
    <source>
        <dbReference type="EMBL" id="GAA4649962.1"/>
    </source>
</evidence>
<accession>A0ABP8V255</accession>
<sequence>MKRFRVYYHPAHGHEAVKQGFSWPALFFGVFWALFKRLWNVAAILFAIQLILHMLDLQVQHSSSLPMALLILAGSLTVWLLPAFKGNCWREKALQRKGYKLLSELDAPSAREAIMRCDQDYHGQMLV</sequence>
<proteinExistence type="predicted"/>
<organism evidence="2 3">
    <name type="scientific">Kistimonas scapharcae</name>
    <dbReference type="NCBI Taxonomy" id="1036133"/>
    <lineage>
        <taxon>Bacteria</taxon>
        <taxon>Pseudomonadati</taxon>
        <taxon>Pseudomonadota</taxon>
        <taxon>Gammaproteobacteria</taxon>
        <taxon>Oceanospirillales</taxon>
        <taxon>Endozoicomonadaceae</taxon>
        <taxon>Kistimonas</taxon>
    </lineage>
</organism>
<evidence type="ECO:0000313" key="3">
    <source>
        <dbReference type="Proteomes" id="UP001500604"/>
    </source>
</evidence>
<comment type="caution">
    <text evidence="2">The sequence shown here is derived from an EMBL/GenBank/DDBJ whole genome shotgun (WGS) entry which is preliminary data.</text>
</comment>
<keyword evidence="1" id="KW-0812">Transmembrane</keyword>
<reference evidence="3" key="1">
    <citation type="journal article" date="2019" name="Int. J. Syst. Evol. Microbiol.">
        <title>The Global Catalogue of Microorganisms (GCM) 10K type strain sequencing project: providing services to taxonomists for standard genome sequencing and annotation.</title>
        <authorList>
            <consortium name="The Broad Institute Genomics Platform"/>
            <consortium name="The Broad Institute Genome Sequencing Center for Infectious Disease"/>
            <person name="Wu L."/>
            <person name="Ma J."/>
        </authorList>
    </citation>
    <scope>NUCLEOTIDE SEQUENCE [LARGE SCALE GENOMIC DNA]</scope>
    <source>
        <strain evidence="3">JCM 17805</strain>
    </source>
</reference>
<feature type="transmembrane region" description="Helical" evidence="1">
    <location>
        <begin position="21"/>
        <end position="52"/>
    </location>
</feature>
<evidence type="ECO:0000256" key="1">
    <source>
        <dbReference type="SAM" id="Phobius"/>
    </source>
</evidence>
<name>A0ABP8V255_9GAMM</name>
<dbReference type="Proteomes" id="UP001500604">
    <property type="component" value="Unassembled WGS sequence"/>
</dbReference>
<keyword evidence="3" id="KW-1185">Reference proteome</keyword>
<keyword evidence="1" id="KW-1133">Transmembrane helix</keyword>
<evidence type="ECO:0008006" key="4">
    <source>
        <dbReference type="Google" id="ProtNLM"/>
    </source>
</evidence>
<dbReference type="InterPro" id="IPR024399">
    <property type="entry name" value="DUF2628"/>
</dbReference>
<protein>
    <recommendedName>
        <fullName evidence="4">DUF2628 domain-containing protein</fullName>
    </recommendedName>
</protein>
<gene>
    <name evidence="2" type="ORF">GCM10023116_22450</name>
</gene>
<keyword evidence="1" id="KW-0472">Membrane</keyword>
<dbReference type="EMBL" id="BAABFL010000343">
    <property type="protein sequence ID" value="GAA4649962.1"/>
    <property type="molecule type" value="Genomic_DNA"/>
</dbReference>